<comment type="caution">
    <text evidence="4">The sequence shown here is derived from an EMBL/GenBank/DDBJ whole genome shotgun (WGS) entry which is preliminary data.</text>
</comment>
<feature type="region of interest" description="Disordered" evidence="1">
    <location>
        <begin position="153"/>
        <end position="196"/>
    </location>
</feature>
<sequence>MDGRSRVQNPERGKSRRAKSCWAGRINGGHGAIKRWVSGILAFVLTASVVFSWPMPFSDAYAALATESNAGREQGGSRWATASNAKYRDGKAQDVDIYIIADDNEVMPGNETQLTLYLKNNTDEPVADGELRFSGRYIKDEDGYFTDMTVETSENEEMSAGETISADEETLEGDGEAFGGNEEDFDEAEEEEEPDRLEGIDLEPGELYEVIFTFYTDADLDEMKNTFVEFRFTGEQDAGKVHSSEKFYYGIGMPFVEMAFAEGEQIESGVLNEMNIWLREPAWYLDDWDQEDEDLASASEARVLARGESIADLASDSDADLASGSDAGKTENTENMQTGEEQHEEILQEAMAIEESRVSYQVEVYGTSFRKFRPKKNTEAEDIGWISCLYEVSRYAQPGIYYGKVTAKGKWHRKSFTTSQGFFFEVTGEGTISLAGELNGMVIEAEGPASSFPEAEELYIAVSEIDQEKKAMVDEALRKKAEEEGTAIEKYKAVDIKLYADGEETEPEGPIQVAFRNVELTEKVQEAENTETAPPAEAAETPNGKTARAAASRMTVQEAAVQNADGNLPDSGSNGQDVAAAGEIKVFHLDEEEKSVSEMSSGVDANGDVLMETDHFSIYIVVDMDQLGGQINLTVQHWATVTQLEGVDGGEGLVESGPANGKPNDATASLKSKQEFTSIYTDDVIRLDNKLVKNVEELSKVLLADANQTIKNYELKELWVLKSGKDSSSVNKADWDIYSAASNASITLSADSTVRMVYNPVTASGVLEQPVTFYDYNVTNGEVRWENGHKYVWTDCGVNSHHGDDEQWTGGDATNQIAVGMQTVGIYHDRGDAKTQAGEFVNRGQLTGDGFNVAEGMVTGINENGPIYNGLYDTNLFNDIPVNGKQVITDHKLVFGQEGDTYTLQRVENGSGNTVLDNLDMLREIYDNKEKHIFSNNFWPLDSYEYGGRDPLFGDGTIRGASNDRRSGAWVNDDGVAHNWFFGMRYDFEFSVGDYTGPMTFYFRGDDDFWLFVDGELRVDLGGIHSSVGKLLDLSDLRPTTEEEKNKVHHISIIYAERGGFGSSCYMKFTLPNVKPVSFDTDVPKTNVAVIKEWDDADNPYRPSGIQVTLSYREDGSSEWKNYETVTMTGTGDTWEYEWAGLPADGYSYKVEEVSGLGSDQDGYQVVYSPGDQICQWNEAKQRYEITITNSLDPETAVLVTKNWNDENNQDGNRPENVAMQLLWREADSENEWSVFPGDNGRLILDGTADQTETDEGQQPVTLESGVSGEYEAWKGIFAGLPVYIRYEGKQIEMEYTVREMNGTFQIQEGGKLPGKNSGNDWEYTVAYTEAEEKNFSNHVTVTNKYIPKTTEQTVKKIWVDEGNISSGEVKAGLYEVTREEGKDPIYRLADRTQKDNPITLTRPDNLTHTWEGLPVYRNGQQIKYAVYELDAEGNPITVSPSSVKLKDGYQYEVSFTESDGTTTITNKLETALLRIQKIVEGNGLPSEPIDDNYKFLIQVKQDGNVYASVALGHQEISGSILLTPPEDGESFQIEEIVPMEYTLKGMVSDKEGSLAGGGNGSTITVKPGDNILVTLTNTPEHSGYFHHTASVTNEKDLSQDGNFTQIKDGIYTEPHGKSGSSGGVTRTAFYSREVAAVLEDPLKTRREKRMEKGDDLNG</sequence>
<feature type="compositionally biased region" description="Low complexity" evidence="1">
    <location>
        <begin position="315"/>
        <end position="327"/>
    </location>
</feature>
<dbReference type="PROSITE" id="PS51820">
    <property type="entry name" value="PA14"/>
    <property type="match status" value="1"/>
</dbReference>
<feature type="domain" description="PA14" evidence="3">
    <location>
        <begin position="929"/>
        <end position="1083"/>
    </location>
</feature>
<dbReference type="InterPro" id="IPR008454">
    <property type="entry name" value="Collagen-bd_Cna-like_B-typ_dom"/>
</dbReference>
<feature type="transmembrane region" description="Helical" evidence="2">
    <location>
        <begin position="36"/>
        <end position="55"/>
    </location>
</feature>
<keyword evidence="2" id="KW-0472">Membrane</keyword>
<dbReference type="Gene3D" id="2.60.40.1140">
    <property type="entry name" value="Collagen-binding surface protein Cna, B-type domain"/>
    <property type="match status" value="3"/>
</dbReference>
<dbReference type="Proteomes" id="UP000886860">
    <property type="component" value="Unassembled WGS sequence"/>
</dbReference>
<evidence type="ECO:0000313" key="5">
    <source>
        <dbReference type="Proteomes" id="UP000886860"/>
    </source>
</evidence>
<evidence type="ECO:0000313" key="4">
    <source>
        <dbReference type="EMBL" id="HIT42225.1"/>
    </source>
</evidence>
<evidence type="ECO:0000259" key="3">
    <source>
        <dbReference type="PROSITE" id="PS51820"/>
    </source>
</evidence>
<keyword evidence="2" id="KW-0812">Transmembrane</keyword>
<proteinExistence type="predicted"/>
<reference evidence="4" key="1">
    <citation type="submission" date="2020-10" db="EMBL/GenBank/DDBJ databases">
        <authorList>
            <person name="Gilroy R."/>
        </authorList>
    </citation>
    <scope>NUCLEOTIDE SEQUENCE</scope>
    <source>
        <strain evidence="4">CHK123-3438</strain>
    </source>
</reference>
<dbReference type="PANTHER" id="PTHR31137:SF8">
    <property type="entry name" value="PROTEIN PSIB-RELATED"/>
    <property type="match status" value="1"/>
</dbReference>
<dbReference type="EMBL" id="DVKS01000156">
    <property type="protein sequence ID" value="HIT42225.1"/>
    <property type="molecule type" value="Genomic_DNA"/>
</dbReference>
<organism evidence="4 5">
    <name type="scientific">Candidatus Caccovicinus merdipullorum</name>
    <dbReference type="NCBI Taxonomy" id="2840724"/>
    <lineage>
        <taxon>Bacteria</taxon>
        <taxon>Bacillati</taxon>
        <taxon>Bacillota</taxon>
        <taxon>Clostridia</taxon>
        <taxon>Eubacteriales</taxon>
        <taxon>Candidatus Caccovicinus</taxon>
    </lineage>
</organism>
<reference evidence="4" key="2">
    <citation type="journal article" date="2021" name="PeerJ">
        <title>Extensive microbial diversity within the chicken gut microbiome revealed by metagenomics and culture.</title>
        <authorList>
            <person name="Gilroy R."/>
            <person name="Ravi A."/>
            <person name="Getino M."/>
            <person name="Pursley I."/>
            <person name="Horton D.L."/>
            <person name="Alikhan N.F."/>
            <person name="Baker D."/>
            <person name="Gharbi K."/>
            <person name="Hall N."/>
            <person name="Watson M."/>
            <person name="Adriaenssens E.M."/>
            <person name="Foster-Nyarko E."/>
            <person name="Jarju S."/>
            <person name="Secka A."/>
            <person name="Antonio M."/>
            <person name="Oren A."/>
            <person name="Chaudhuri R.R."/>
            <person name="La Ragione R."/>
            <person name="Hildebrand F."/>
            <person name="Pallen M.J."/>
        </authorList>
    </citation>
    <scope>NUCLEOTIDE SEQUENCE</scope>
    <source>
        <strain evidence="4">CHK123-3438</strain>
    </source>
</reference>
<feature type="compositionally biased region" description="Low complexity" evidence="1">
    <location>
        <begin position="530"/>
        <end position="543"/>
    </location>
</feature>
<gene>
    <name evidence="4" type="ORF">IAB60_09065</name>
</gene>
<dbReference type="SUPFAM" id="SSF49478">
    <property type="entry name" value="Cna protein B-type domain"/>
    <property type="match status" value="2"/>
</dbReference>
<dbReference type="InterPro" id="IPR037524">
    <property type="entry name" value="PA14/GLEYA"/>
</dbReference>
<dbReference type="NCBIfam" id="TIGR02148">
    <property type="entry name" value="Fibro_Slime"/>
    <property type="match status" value="1"/>
</dbReference>
<feature type="region of interest" description="Disordered" evidence="1">
    <location>
        <begin position="315"/>
        <end position="341"/>
    </location>
</feature>
<keyword evidence="2" id="KW-1133">Transmembrane helix</keyword>
<feature type="region of interest" description="Disordered" evidence="1">
    <location>
        <begin position="524"/>
        <end position="546"/>
    </location>
</feature>
<dbReference type="InterPro" id="IPR011874">
    <property type="entry name" value="Fibro_Slime"/>
</dbReference>
<dbReference type="CDD" id="cd00222">
    <property type="entry name" value="CollagenBindB"/>
    <property type="match status" value="1"/>
</dbReference>
<dbReference type="PANTHER" id="PTHR31137">
    <property type="entry name" value="PROTEIN PSIB-RELATED-RELATED"/>
    <property type="match status" value="1"/>
</dbReference>
<accession>A0A9D1GJP6</accession>
<dbReference type="InterPro" id="IPR051154">
    <property type="entry name" value="Prespore-cell_inducing_factor"/>
</dbReference>
<protein>
    <submittedName>
        <fullName evidence="4">Cna B-type domain-containing protein</fullName>
    </submittedName>
</protein>
<dbReference type="GO" id="GO:0005576">
    <property type="term" value="C:extracellular region"/>
    <property type="evidence" value="ECO:0007669"/>
    <property type="project" value="TreeGrafter"/>
</dbReference>
<evidence type="ECO:0000256" key="1">
    <source>
        <dbReference type="SAM" id="MobiDB-lite"/>
    </source>
</evidence>
<evidence type="ECO:0000256" key="2">
    <source>
        <dbReference type="SAM" id="Phobius"/>
    </source>
</evidence>
<dbReference type="Pfam" id="PF05738">
    <property type="entry name" value="Cna_B"/>
    <property type="match status" value="3"/>
</dbReference>
<name>A0A9D1GJP6_9FIRM</name>